<keyword evidence="2" id="KW-1185">Reference proteome</keyword>
<evidence type="ECO:0000313" key="2">
    <source>
        <dbReference type="Proteomes" id="UP001295794"/>
    </source>
</evidence>
<evidence type="ECO:0000313" key="1">
    <source>
        <dbReference type="EMBL" id="CAK5273538.1"/>
    </source>
</evidence>
<gene>
    <name evidence="1" type="ORF">MYCIT1_LOCUS20066</name>
</gene>
<dbReference type="AlphaFoldDB" id="A0AAD2HC90"/>
<dbReference type="Proteomes" id="UP001295794">
    <property type="component" value="Unassembled WGS sequence"/>
</dbReference>
<dbReference type="EMBL" id="CAVNYO010000397">
    <property type="protein sequence ID" value="CAK5273538.1"/>
    <property type="molecule type" value="Genomic_DNA"/>
</dbReference>
<proteinExistence type="predicted"/>
<protein>
    <submittedName>
        <fullName evidence="1">Uncharacterized protein</fullName>
    </submittedName>
</protein>
<name>A0AAD2HC90_9AGAR</name>
<organism evidence="1 2">
    <name type="scientific">Mycena citricolor</name>
    <dbReference type="NCBI Taxonomy" id="2018698"/>
    <lineage>
        <taxon>Eukaryota</taxon>
        <taxon>Fungi</taxon>
        <taxon>Dikarya</taxon>
        <taxon>Basidiomycota</taxon>
        <taxon>Agaricomycotina</taxon>
        <taxon>Agaricomycetes</taxon>
        <taxon>Agaricomycetidae</taxon>
        <taxon>Agaricales</taxon>
        <taxon>Marasmiineae</taxon>
        <taxon>Mycenaceae</taxon>
        <taxon>Mycena</taxon>
    </lineage>
</organism>
<comment type="caution">
    <text evidence="1">The sequence shown here is derived from an EMBL/GenBank/DDBJ whole genome shotgun (WGS) entry which is preliminary data.</text>
</comment>
<sequence>MNSVSKALGSAMFVAMPPGKIALQRMPFLPRNAAVFFVNPITPCLLAV</sequence>
<accession>A0AAD2HC90</accession>
<reference evidence="1" key="1">
    <citation type="submission" date="2023-11" db="EMBL/GenBank/DDBJ databases">
        <authorList>
            <person name="De Vega J J."/>
            <person name="De Vega J J."/>
        </authorList>
    </citation>
    <scope>NUCLEOTIDE SEQUENCE</scope>
</reference>